<name>A0AAE5X5S8_9BRAD</name>
<reference evidence="1 2" key="1">
    <citation type="submission" date="2018-06" db="EMBL/GenBank/DDBJ databases">
        <title>Comparative genomics of rhizobia nodulating Arachis hypogaea in China.</title>
        <authorList>
            <person name="Li Y."/>
        </authorList>
    </citation>
    <scope>NUCLEOTIDE SEQUENCE [LARGE SCALE GENOMIC DNA]</scope>
    <source>
        <strain evidence="1 2">CCBAU 51670</strain>
    </source>
</reference>
<protein>
    <submittedName>
        <fullName evidence="1">Uncharacterized protein</fullName>
    </submittedName>
</protein>
<dbReference type="KEGG" id="bgz:XH91_30560"/>
<gene>
    <name evidence="1" type="ORF">XH91_30560</name>
</gene>
<proteinExistence type="predicted"/>
<evidence type="ECO:0000313" key="2">
    <source>
        <dbReference type="Proteomes" id="UP000288972"/>
    </source>
</evidence>
<evidence type="ECO:0000313" key="1">
    <source>
        <dbReference type="EMBL" id="QAU49275.1"/>
    </source>
</evidence>
<accession>A0AAE5X5S8</accession>
<dbReference type="EMBL" id="CP030053">
    <property type="protein sequence ID" value="QAU49275.1"/>
    <property type="molecule type" value="Genomic_DNA"/>
</dbReference>
<organism evidence="1 2">
    <name type="scientific">Bradyrhizobium guangzhouense</name>
    <dbReference type="NCBI Taxonomy" id="1325095"/>
    <lineage>
        <taxon>Bacteria</taxon>
        <taxon>Pseudomonadati</taxon>
        <taxon>Pseudomonadota</taxon>
        <taxon>Alphaproteobacteria</taxon>
        <taxon>Hyphomicrobiales</taxon>
        <taxon>Nitrobacteraceae</taxon>
        <taxon>Bradyrhizobium</taxon>
    </lineage>
</organism>
<dbReference type="Proteomes" id="UP000288972">
    <property type="component" value="Chromosome"/>
</dbReference>
<sequence length="94" mass="10762">MADTTRAAFFLRDAAPFMWATTTRLTTRRTCWTQDFLDAGLTRHMAFELLLIAQMIRRPAQALARRWYCRSLFRASRGRFHCAECAGSSSVTPA</sequence>
<dbReference type="AlphaFoldDB" id="A0AAE5X5S8"/>